<reference evidence="3 4" key="1">
    <citation type="submission" date="2019-08" db="EMBL/GenBank/DDBJ databases">
        <title>Draft genome sequences of two oriental melons (Cucumis melo L. var makuwa).</title>
        <authorList>
            <person name="Kwon S.-Y."/>
        </authorList>
    </citation>
    <scope>NUCLEOTIDE SEQUENCE [LARGE SCALE GENOMIC DNA]</scope>
    <source>
        <strain evidence="4">cv. Chang Bougi</strain>
        <strain evidence="3">cv. SW 3</strain>
        <tissue evidence="2">Leaf</tissue>
    </source>
</reference>
<gene>
    <name evidence="2" type="ORF">E5676_scaffold1163G00140</name>
    <name evidence="1" type="ORF">E6C27_scaffold43052G00370</name>
</gene>
<evidence type="ECO:0000313" key="1">
    <source>
        <dbReference type="EMBL" id="KAA0054909.1"/>
    </source>
</evidence>
<dbReference type="Proteomes" id="UP000321947">
    <property type="component" value="Unassembled WGS sequence"/>
</dbReference>
<dbReference type="Proteomes" id="UP000321393">
    <property type="component" value="Unassembled WGS sequence"/>
</dbReference>
<comment type="caution">
    <text evidence="2">The sequence shown here is derived from an EMBL/GenBank/DDBJ whole genome shotgun (WGS) entry which is preliminary data.</text>
</comment>
<organism evidence="2 4">
    <name type="scientific">Cucumis melo var. makuwa</name>
    <name type="common">Oriental melon</name>
    <dbReference type="NCBI Taxonomy" id="1194695"/>
    <lineage>
        <taxon>Eukaryota</taxon>
        <taxon>Viridiplantae</taxon>
        <taxon>Streptophyta</taxon>
        <taxon>Embryophyta</taxon>
        <taxon>Tracheophyta</taxon>
        <taxon>Spermatophyta</taxon>
        <taxon>Magnoliopsida</taxon>
        <taxon>eudicotyledons</taxon>
        <taxon>Gunneridae</taxon>
        <taxon>Pentapetalae</taxon>
        <taxon>rosids</taxon>
        <taxon>fabids</taxon>
        <taxon>Cucurbitales</taxon>
        <taxon>Cucurbitaceae</taxon>
        <taxon>Benincaseae</taxon>
        <taxon>Cucumis</taxon>
    </lineage>
</organism>
<dbReference type="AlphaFoldDB" id="A0A5D3DG65"/>
<dbReference type="EMBL" id="SSTE01008633">
    <property type="protein sequence ID" value="KAA0054909.1"/>
    <property type="molecule type" value="Genomic_DNA"/>
</dbReference>
<sequence>MKLDELFGSLRTFKLHLGEGKSKRKTGIAVTSVKEERIEESKVSANEESVAESIELLTKQLQSLLYQRQVSNQSKRINRRRIEWRPKVNMENCKVALTSVHKILTLLTSIITQVCTQWWSLASSLTSRLLPHFVHLSFALFESSHMTPIDVGTTPFVICLSMRLFQDSHILDVSAEFDTESGESRASSTVSPTIDQPLVLSAVALESVVSSNDS</sequence>
<dbReference type="EMBL" id="SSTD01004900">
    <property type="protein sequence ID" value="TYK22697.1"/>
    <property type="molecule type" value="Genomic_DNA"/>
</dbReference>
<evidence type="ECO:0000313" key="2">
    <source>
        <dbReference type="EMBL" id="TYK22697.1"/>
    </source>
</evidence>
<name>A0A5D3DG65_CUCMM</name>
<evidence type="ECO:0000313" key="3">
    <source>
        <dbReference type="Proteomes" id="UP000321393"/>
    </source>
</evidence>
<evidence type="ECO:0000313" key="4">
    <source>
        <dbReference type="Proteomes" id="UP000321947"/>
    </source>
</evidence>
<accession>A0A5D3DG65</accession>
<protein>
    <submittedName>
        <fullName evidence="2">Flocculation protein FLO11-like</fullName>
    </submittedName>
</protein>
<proteinExistence type="predicted"/>